<proteinExistence type="predicted"/>
<dbReference type="RefSeq" id="WP_011865268.1">
    <property type="nucleotide sequence ID" value="NC_009092.1"/>
</dbReference>
<feature type="domain" description="Reverse transcriptase" evidence="1">
    <location>
        <begin position="65"/>
        <end position="299"/>
    </location>
</feature>
<dbReference type="STRING" id="323850.Shew_1469"/>
<name>A3QCY8_SHELP</name>
<gene>
    <name evidence="2" type="ordered locus">Shew_1469</name>
</gene>
<dbReference type="SMR" id="A3QCY8"/>
<dbReference type="InterPro" id="IPR043502">
    <property type="entry name" value="DNA/RNA_pol_sf"/>
</dbReference>
<dbReference type="Pfam" id="PF00078">
    <property type="entry name" value="RVT_1"/>
    <property type="match status" value="1"/>
</dbReference>
<dbReference type="PROSITE" id="PS50878">
    <property type="entry name" value="RT_POL"/>
    <property type="match status" value="1"/>
</dbReference>
<dbReference type="HOGENOM" id="CLU_030410_1_0_6"/>
<protein>
    <recommendedName>
        <fullName evidence="1">Reverse transcriptase domain-containing protein</fullName>
    </recommendedName>
</protein>
<dbReference type="OrthoDB" id="9780724at2"/>
<dbReference type="EMBL" id="CP000606">
    <property type="protein sequence ID" value="ABO23336.1"/>
    <property type="molecule type" value="Genomic_DNA"/>
</dbReference>
<dbReference type="InterPro" id="IPR000477">
    <property type="entry name" value="RT_dom"/>
</dbReference>
<dbReference type="AlphaFoldDB" id="A3QCY8"/>
<accession>A3QCY8</accession>
<keyword evidence="3" id="KW-1185">Reference proteome</keyword>
<dbReference type="CDD" id="cd01646">
    <property type="entry name" value="RT_Bac_retron_I"/>
    <property type="match status" value="1"/>
</dbReference>
<dbReference type="KEGG" id="slo:Shew_1469"/>
<evidence type="ECO:0000313" key="3">
    <source>
        <dbReference type="Proteomes" id="UP000001558"/>
    </source>
</evidence>
<organism evidence="2 3">
    <name type="scientific">Shewanella loihica (strain ATCC BAA-1088 / PV-4)</name>
    <dbReference type="NCBI Taxonomy" id="323850"/>
    <lineage>
        <taxon>Bacteria</taxon>
        <taxon>Pseudomonadati</taxon>
        <taxon>Pseudomonadota</taxon>
        <taxon>Gammaproteobacteria</taxon>
        <taxon>Alteromonadales</taxon>
        <taxon>Shewanellaceae</taxon>
        <taxon>Shewanella</taxon>
    </lineage>
</organism>
<dbReference type="Proteomes" id="UP000001558">
    <property type="component" value="Chromosome"/>
</dbReference>
<dbReference type="eggNOG" id="COG3344">
    <property type="taxonomic scope" value="Bacteria"/>
</dbReference>
<evidence type="ECO:0000259" key="1">
    <source>
        <dbReference type="PROSITE" id="PS50878"/>
    </source>
</evidence>
<dbReference type="NCBIfam" id="NF041749">
    <property type="entry name" value="Drt4"/>
    <property type="match status" value="1"/>
</dbReference>
<evidence type="ECO:0000313" key="2">
    <source>
        <dbReference type="EMBL" id="ABO23336.1"/>
    </source>
</evidence>
<reference evidence="2 3" key="1">
    <citation type="submission" date="2007-03" db="EMBL/GenBank/DDBJ databases">
        <title>Complete sequence of Shewanella loihica PV-4.</title>
        <authorList>
            <consortium name="US DOE Joint Genome Institute"/>
            <person name="Copeland A."/>
            <person name="Lucas S."/>
            <person name="Lapidus A."/>
            <person name="Barry K."/>
            <person name="Detter J.C."/>
            <person name="Glavina del Rio T."/>
            <person name="Hammon N."/>
            <person name="Israni S."/>
            <person name="Dalin E."/>
            <person name="Tice H."/>
            <person name="Pitluck S."/>
            <person name="Chain P."/>
            <person name="Malfatti S."/>
            <person name="Shin M."/>
            <person name="Vergez L."/>
            <person name="Schmutz J."/>
            <person name="Larimer F."/>
            <person name="Land M."/>
            <person name="Hauser L."/>
            <person name="Kyrpides N."/>
            <person name="Mikhailova N."/>
            <person name="Romine M.F."/>
            <person name="Serres G."/>
            <person name="Fredrickson J."/>
            <person name="Tiedje J."/>
            <person name="Richardson P."/>
        </authorList>
    </citation>
    <scope>NUCLEOTIDE SEQUENCE [LARGE SCALE GENOMIC DNA]</scope>
    <source>
        <strain evidence="3">ATCC BAA-1088 / PV-4</strain>
    </source>
</reference>
<sequence>MKVKDLLNITDEDELKKYRVFRALSRFNYFPNQKQAIGELPDCFTTSSLTPEVCLRLLSGGIDNKRKNTGFAPVEYKSTRYNNIPRVLSLVHPVAHAQLCKHIYENWQDIEYISANTISRVRPEFYEVDKRIVVMNYDDPIVKDRKFNDITFGKKYIVNADIASCFDSIYSHSIPWAIKGYEFAKNNRGENEWFNQFDKFLRTTKRCETNGMPIGPATSSICLEIILARVDSRLHDLGFEHERYVDDFCCYCSTKEQADEFIIKLSELLAEYRLSLNLRKTTIIELPIASTDDWIVELNSLCIDRYNADGDLVLIGAKEAINIINKAVFLSQSHKDGSVIKFAVGFLVKKLADTAYQDVFECLLSLSFHYPILIPYLSILLGRGNLEAQHYVDKFQMIIEENALHKRSDGMAWPLHIFREHNIEPTQEIVDRVLETKDCVAITILQDICPDNENIRQFVVDISNDLDIKKDEYWLLLYQSYLLGHINNPYRDRCFIVLKDYGVNFFKTDSRTKFEMRCDNVGAVWAFKELEEIKQPQAKAVNI</sequence>
<dbReference type="SUPFAM" id="SSF56672">
    <property type="entry name" value="DNA/RNA polymerases"/>
    <property type="match status" value="1"/>
</dbReference>